<name>A0A4Y7S621_COPMI</name>
<dbReference type="OrthoDB" id="5598737at2759"/>
<accession>A0A4Y7S621</accession>
<protein>
    <submittedName>
        <fullName evidence="1">Uncharacterized protein</fullName>
    </submittedName>
</protein>
<organism evidence="1 2">
    <name type="scientific">Coprinellus micaceus</name>
    <name type="common">Glistening ink-cap mushroom</name>
    <name type="synonym">Coprinus micaceus</name>
    <dbReference type="NCBI Taxonomy" id="71717"/>
    <lineage>
        <taxon>Eukaryota</taxon>
        <taxon>Fungi</taxon>
        <taxon>Dikarya</taxon>
        <taxon>Basidiomycota</taxon>
        <taxon>Agaricomycotina</taxon>
        <taxon>Agaricomycetes</taxon>
        <taxon>Agaricomycetidae</taxon>
        <taxon>Agaricales</taxon>
        <taxon>Agaricineae</taxon>
        <taxon>Psathyrellaceae</taxon>
        <taxon>Coprinellus</taxon>
    </lineage>
</organism>
<feature type="non-terminal residue" evidence="1">
    <location>
        <position position="99"/>
    </location>
</feature>
<proteinExistence type="predicted"/>
<dbReference type="PANTHER" id="PTHR34305:SF1">
    <property type="entry name" value="SWIM-TYPE DOMAIN-CONTAINING PROTEIN"/>
    <property type="match status" value="1"/>
</dbReference>
<comment type="caution">
    <text evidence="1">The sequence shown here is derived from an EMBL/GenBank/DDBJ whole genome shotgun (WGS) entry which is preliminary data.</text>
</comment>
<keyword evidence="2" id="KW-1185">Reference proteome</keyword>
<dbReference type="AlphaFoldDB" id="A0A4Y7S621"/>
<sequence>IYNFACTLGPYCMTREPQFFGKTYFMIDHFHSKGYTKCSPAAFLAEYENTNPHLSSINSSATECGNGVLRKICKSVSYMSQEWAIIYIKVFLSIWNRTR</sequence>
<gene>
    <name evidence="1" type="ORF">FA13DRAFT_1591943</name>
</gene>
<dbReference type="PANTHER" id="PTHR34305">
    <property type="entry name" value="EXPRESSED PROTEIN"/>
    <property type="match status" value="1"/>
</dbReference>
<evidence type="ECO:0000313" key="1">
    <source>
        <dbReference type="EMBL" id="TEB16096.1"/>
    </source>
</evidence>
<reference evidence="1 2" key="1">
    <citation type="journal article" date="2019" name="Nat. Ecol. Evol.">
        <title>Megaphylogeny resolves global patterns of mushroom evolution.</title>
        <authorList>
            <person name="Varga T."/>
            <person name="Krizsan K."/>
            <person name="Foldi C."/>
            <person name="Dima B."/>
            <person name="Sanchez-Garcia M."/>
            <person name="Sanchez-Ramirez S."/>
            <person name="Szollosi G.J."/>
            <person name="Szarkandi J.G."/>
            <person name="Papp V."/>
            <person name="Albert L."/>
            <person name="Andreopoulos W."/>
            <person name="Angelini C."/>
            <person name="Antonin V."/>
            <person name="Barry K.W."/>
            <person name="Bougher N.L."/>
            <person name="Buchanan P."/>
            <person name="Buyck B."/>
            <person name="Bense V."/>
            <person name="Catcheside P."/>
            <person name="Chovatia M."/>
            <person name="Cooper J."/>
            <person name="Damon W."/>
            <person name="Desjardin D."/>
            <person name="Finy P."/>
            <person name="Geml J."/>
            <person name="Haridas S."/>
            <person name="Hughes K."/>
            <person name="Justo A."/>
            <person name="Karasinski D."/>
            <person name="Kautmanova I."/>
            <person name="Kiss B."/>
            <person name="Kocsube S."/>
            <person name="Kotiranta H."/>
            <person name="LaButti K.M."/>
            <person name="Lechner B.E."/>
            <person name="Liimatainen K."/>
            <person name="Lipzen A."/>
            <person name="Lukacs Z."/>
            <person name="Mihaltcheva S."/>
            <person name="Morgado L.N."/>
            <person name="Niskanen T."/>
            <person name="Noordeloos M.E."/>
            <person name="Ohm R.A."/>
            <person name="Ortiz-Santana B."/>
            <person name="Ovrebo C."/>
            <person name="Racz N."/>
            <person name="Riley R."/>
            <person name="Savchenko A."/>
            <person name="Shiryaev A."/>
            <person name="Soop K."/>
            <person name="Spirin V."/>
            <person name="Szebenyi C."/>
            <person name="Tomsovsky M."/>
            <person name="Tulloss R.E."/>
            <person name="Uehling J."/>
            <person name="Grigoriev I.V."/>
            <person name="Vagvolgyi C."/>
            <person name="Papp T."/>
            <person name="Martin F.M."/>
            <person name="Miettinen O."/>
            <person name="Hibbett D.S."/>
            <person name="Nagy L.G."/>
        </authorList>
    </citation>
    <scope>NUCLEOTIDE SEQUENCE [LARGE SCALE GENOMIC DNA]</scope>
    <source>
        <strain evidence="1 2">FP101781</strain>
    </source>
</reference>
<feature type="non-terminal residue" evidence="1">
    <location>
        <position position="1"/>
    </location>
</feature>
<dbReference type="Proteomes" id="UP000298030">
    <property type="component" value="Unassembled WGS sequence"/>
</dbReference>
<dbReference type="EMBL" id="QPFP01000337">
    <property type="protein sequence ID" value="TEB16096.1"/>
    <property type="molecule type" value="Genomic_DNA"/>
</dbReference>
<evidence type="ECO:0000313" key="2">
    <source>
        <dbReference type="Proteomes" id="UP000298030"/>
    </source>
</evidence>